<name>A0A1W0E9B9_9MICR</name>
<accession>A0A1W0E9B9</accession>
<dbReference type="AlphaFoldDB" id="A0A1W0E9B9"/>
<dbReference type="EMBL" id="MNPJ01000001">
    <property type="protein sequence ID" value="OQS55823.1"/>
    <property type="molecule type" value="Genomic_DNA"/>
</dbReference>
<organism evidence="1 2">
    <name type="scientific">Ecytonucleospora hepatopenaei</name>
    <dbReference type="NCBI Taxonomy" id="646526"/>
    <lineage>
        <taxon>Eukaryota</taxon>
        <taxon>Fungi</taxon>
        <taxon>Fungi incertae sedis</taxon>
        <taxon>Microsporidia</taxon>
        <taxon>Enterocytozoonidae</taxon>
        <taxon>Ecytonucleospora</taxon>
    </lineage>
</organism>
<reference evidence="1 2" key="1">
    <citation type="journal article" date="2017" name="Environ. Microbiol.">
        <title>Decay of the glycolytic pathway and adaptation to intranuclear parasitism within Enterocytozoonidae microsporidia.</title>
        <authorList>
            <person name="Wiredu Boakye D."/>
            <person name="Jaroenlak P."/>
            <person name="Prachumwat A."/>
            <person name="Williams T.A."/>
            <person name="Bateman K.S."/>
            <person name="Itsathitphaisarn O."/>
            <person name="Sritunyalucksana K."/>
            <person name="Paszkiewicz K.H."/>
            <person name="Moore K.A."/>
            <person name="Stentiford G.D."/>
            <person name="Williams B.A."/>
        </authorList>
    </citation>
    <scope>NUCLEOTIDE SEQUENCE [LARGE SCALE GENOMIC DNA]</scope>
    <source>
        <strain evidence="1 2">TH1</strain>
    </source>
</reference>
<evidence type="ECO:0000313" key="1">
    <source>
        <dbReference type="EMBL" id="OQS55823.1"/>
    </source>
</evidence>
<dbReference type="Proteomes" id="UP000192758">
    <property type="component" value="Unassembled WGS sequence"/>
</dbReference>
<comment type="caution">
    <text evidence="1">The sequence shown here is derived from an EMBL/GenBank/DDBJ whole genome shotgun (WGS) entry which is preliminary data.</text>
</comment>
<dbReference type="VEuPathDB" id="MicrosporidiaDB:EHP00_365"/>
<keyword evidence="2" id="KW-1185">Reference proteome</keyword>
<evidence type="ECO:0000313" key="2">
    <source>
        <dbReference type="Proteomes" id="UP000192758"/>
    </source>
</evidence>
<proteinExistence type="predicted"/>
<protein>
    <submittedName>
        <fullName evidence="1">Uncharacterized protein</fullName>
    </submittedName>
</protein>
<gene>
    <name evidence="1" type="ORF">EHP00_365</name>
</gene>
<sequence length="77" mass="9154">MYEQIFESKELCNFSHDDLLTFIKKEITEFLGHLVEFECEIIDDSLIIKTKDKKILKKIASCIFLISTFENKPLYFN</sequence>